<feature type="region of interest" description="Disordered" evidence="1">
    <location>
        <begin position="1908"/>
        <end position="1938"/>
    </location>
</feature>
<accession>A0AAV4P9H9</accession>
<keyword evidence="5" id="KW-1185">Reference proteome</keyword>
<evidence type="ECO:0000256" key="1">
    <source>
        <dbReference type="SAM" id="MobiDB-lite"/>
    </source>
</evidence>
<feature type="region of interest" description="Disordered" evidence="1">
    <location>
        <begin position="1326"/>
        <end position="1355"/>
    </location>
</feature>
<feature type="region of interest" description="Disordered" evidence="1">
    <location>
        <begin position="2878"/>
        <end position="2909"/>
    </location>
</feature>
<dbReference type="Pfam" id="PF16763">
    <property type="entry name" value="Spidroin_N"/>
    <property type="match status" value="1"/>
</dbReference>
<feature type="domain" description="Spidroin N-terminal" evidence="3">
    <location>
        <begin position="28"/>
        <end position="153"/>
    </location>
</feature>
<feature type="signal peptide" evidence="2">
    <location>
        <begin position="1"/>
        <end position="23"/>
    </location>
</feature>
<evidence type="ECO:0000313" key="5">
    <source>
        <dbReference type="Proteomes" id="UP001054945"/>
    </source>
</evidence>
<sequence length="3574" mass="361838">MIWLTTFGFAVLLLSVQYDGVEGKKASPWTNPQKASQFVSCLTQQIRQSPEFPQQEKKDMENIMKSMLSAIVGMSSKGGNSGATLQAMNMAFASSMAELVIAEDVGNMALITKKTNVLVSALGQCFKSVLGVKNRQFINEIKDLIKVFAEEAAKEANEVEEDTDNFESSSTFEVSQQTSVQSTDLSSSSFSGLDSTGVYTGIPSGGYPGGPDYGQGSDNIQRQLVQTITEALQGTQSVSLVARANLFPKNSSFRTEFARLVSGPMNLGGSSSSELLVSLAGISPNSDARACANVIVRACVGAMLSSGVSVSDSNSQQIAFKLSSTIVDAVSGAAGRAGMRIPDSVVQSDKNLVSQTISSSSSTSSATTTTTTSVQSTDLSSSSFSGLDSTGVYTGTASGGYPGGPDYGQGSDNIQRQLVQTITEALQGTQSVSLVARANLFPKNSSFRTEFARLVSGPMSLGGSSSSELLVSLAGISPNSDARACANVIVRACVGAMLSSGVSVSDSNSQQIAFKLSSTIVDAVSGAAGRAGMRIPDSVVQSDKNLVSQTISSSSSTSSATTTTTTSVQSTDLSSSSFSGLDSTGVYTGTASGGYPGGPDYGQGSDNIQRQLVQTITEALQGTQSVSLVARANLFPKNSSFRTEFARLVSGPMNLGGSSSSELLVSLAGISPNSDARACANVIVRACVGAMLSSGVSVSDSNSQQIAFKLSSTIVDAVSGAAGRAGMRIPDSVVQSDKNLVSQTISSSSSTSSATTTTTTSVQSTDLSSSSFSGLDSTGVYTGTASGGYPGGPDYGQGSDNIQRQLVQTITEALQGTQSVSLVARANLFPKNSSFRTEFARLVIGPMNLGGSSSSELLVSLAGISPNSDARACANVIVRACVGAMLSSGVSVSDSNSQQIAFKLSSTIVDAVSGAAGRAGMRIPDSVVQSDKNLVSQTISSSSSTSSATTTTTTSVQSTDLSSSSFSGLDSTGVYTGIPSGGYPGGPDYGQGSDNIQRQLVQTITEALQGTQSVSLVARANLFPKNSSFRTEFARLVIGPMNLGGSSSSELLVSLAGISPNSDARACANVIVRACVGAMLSSGVSVSDSNSQQIAFKLSSTIVDAVSGAAGRAGMRIPDSVVQSDKNLVSQTISSSSSTSSATTTTTTSVQSTDLSSSSFSGLDSTGVYTGTASGGYPGGPDYGQGSDNIQRQLVQTITEALQGTQSVSLVARANLFPKNSSFRTEFARLVSGPMNLGGSSSSELLVSLAGISPNSDARACANVIVRACVGAMLSSGVSVSDSNSQQIAFKLSSTIVDAVSGAAGRAGMRIPDSVVQSDKNLVSQTISSSSSTSSATTTTTTSVQSTDLSSSSFSGLDSTGVYTGIASGGYPGGPDYGQGSDNIQRQLVQTITEALQGTQSVSLVARANLFPKNSSFRTEFARLVSGPMSLGGSSSSELLVSLAGISPNSDARACANVIVRACVGAMLSSGVSVSDSNSQQIAFKLSSTIVDAVSGAAGRAGMRIPDSVVQSDKNLVSQTISSSSSTSSATTTTTTSVQSTDLSSSSFSGQDSTGVYTGIASGGYPGGPDYGQGSDNIQRQLVQTITEALQGTQSVSLVARANLFPKNSSFRTEFARLVSGPMNLGGSSSSELLVSLAGISPNSDARACANVIVRACVGAMLSSGVSVSDSNSQQIAFKLSSTIVDAVSGAAGRAAMRIPDSVVQSDKNLVSQTISSSSSTSSATTTTTTSVQSTDLSSSSFSGLDSTGVYTGIASGGYPGGPDYGQGSDNIQRQLVQTITEALQGTQSVSLVARANLFPKNSSFRTEFARLVSGPMNLGGSSSSELLVSLAGISPNSDARACANVIVRACVGAMLSSGVSVSDSNSQQIAFKLSSTIVDAVSGAAGRAGMRIPDSVVQSDKNLVSQTISSSSSTSSATTTTTTSVQSTDLSSSSFSGLDSTGVYTGTASGGYPGGPDYGQGSDNIQRQLVQTITEALQGTQSVSLVARANLFPKNSSFRTEFARLVSGPMSLGGSSSSELLVSLAGISPNSDARACANVIVRACVGAMLSSGVSVSDSNSQQIAFKLSSTIVDAVSGAAGRAGMRIPDSVVQSDKNLVSQTISSSSSTSSATTTTTTSVQSTDLSSSSFSGQDSTGVYTGIASGGYPGGPDYGQGSDNIQRQLVQTITEALQGTQSVSLVARANLFPKNSSFRTEFARLVSGPMNLGGSSSSELLVSLAGISPNSDARACANVIVRACVGAMLSSGVSVSDSNSQQIAFKLSSTIVDAVSGAAGRAGMRIPDSVVQSDKNLVSQTISSSSSTSSATTTTTTSVQSTDLSSSSFSGLDSTGVYTGTASGGYPGGPDYGQGSDNIQRRLVQTITEALQGTQSVSLVARANLFPKNSSFRTEFARLVSGPMNLGGSSSSELLVSLAGISPNSDARACTNVIVRACVGAMLSSGVSVSDSNSQQIAFKLSSTIVDAVSGAAGRAGMRIPDSVVQSDKNLVSQTISSSSSTSSATTTTTTSVQSTDLSSSSFSGLDSTGVYTGTASGGYPGGPDYGQGSDNIQRQLVQTITEALQGTQSVSLVARANLFPKNSSFRTEFARLVSGPMNLGGSSSSELLVSLAGISPNSDARACANVIVRACVGAMLSSGVSVSDSNSQQIAFKLSSTIVDAVSGAAGRAGMRIPDSVVQSDKNLVSQTISSSSSTSSATTTTTTSVQSTDLSSSSFSGLDSTGVYTGIPSGGYPGGPDYGQGSDNIQSQLVQTITEALQGTQSVSLVARANLFPKNSSFRTEFARLVSGPMSLGGSSSSELLVSLAGISPNSDARACANVIVRACVGAMLSSGVSVSDSNSQQIAFKLSSTIVDAVSGAAGRAGMRIPDSVVQSDKNLVSQTISSSSSTSSATTTTTTSVQSTDLSSSSFSGQDSTGVYTGIASGGYPGGPDYGQGSDNIQRQLVQTITEALQGTQSVSLVARANLFPKNSSFRTEFARLVSGPMNLGGSSSSELLVSLAGISPNSDARACANVIVRACVGAMLSSGVSVSDSNSQQIAFKLSSTIVDAVSGAAGRAGMRIPDSVVQSDKNLVSQTISSSSSTSSATTTTTTSVQSTDLSSSSFSGLDSTGVYTGTASGGYPGGPDYGQGSDNIQRQLVQTITEALQGTQSVSLVARANLFPKNSSFRTEFARLVSGPMNLGGSSSSELLVSLAGISPNSDARACTNVIVRACVGAMLSSGVSVSDSNSQQIAFKLSSTIVDAVSGAAGRAGMRIPDSVVQSDKNLVSQTISSSSSTSSATTTTTTSVQSTDLSSSSFSGLDSTGVYTGIASGGYPGGPDYGQGSDNIQSQLVQTITEALQGTQSVSLVARANLFPKNSSFRTEFARLVSGPMSLGGSSSSELLVSLAGISPNSDARACANVIVRACVGAMLSSGVSVSDSNSQQIAFKLSSTIVDAVSGAAGRAGMRIPDSVVQSDKNLVSQTISSSSSTSSATTTTTTSVQSTDLSSSSFSGLDSTGVYTGIPSGGYPGGPDYGQGSDNIQSQLVQTITEALQGTQSVSLVARANLFPKNSSFRTEFARLVSGPMSLGGSSSSELS</sequence>
<dbReference type="EMBL" id="BPLR01021710">
    <property type="protein sequence ID" value="GIX92660.1"/>
    <property type="molecule type" value="Genomic_DNA"/>
</dbReference>
<dbReference type="InterPro" id="IPR043070">
    <property type="entry name" value="Spidroin_repeat"/>
</dbReference>
<proteinExistence type="predicted"/>
<evidence type="ECO:0000313" key="4">
    <source>
        <dbReference type="EMBL" id="GIX92660.1"/>
    </source>
</evidence>
<feature type="chain" id="PRO_5043652119" evidence="2">
    <location>
        <begin position="24"/>
        <end position="3574"/>
    </location>
</feature>
<feature type="region of interest" description="Disordered" evidence="1">
    <location>
        <begin position="1714"/>
        <end position="1743"/>
    </location>
</feature>
<organism evidence="4 5">
    <name type="scientific">Caerostris extrusa</name>
    <name type="common">Bark spider</name>
    <name type="synonym">Caerostris bankana</name>
    <dbReference type="NCBI Taxonomy" id="172846"/>
    <lineage>
        <taxon>Eukaryota</taxon>
        <taxon>Metazoa</taxon>
        <taxon>Ecdysozoa</taxon>
        <taxon>Arthropoda</taxon>
        <taxon>Chelicerata</taxon>
        <taxon>Arachnida</taxon>
        <taxon>Araneae</taxon>
        <taxon>Araneomorphae</taxon>
        <taxon>Entelegynae</taxon>
        <taxon>Araneoidea</taxon>
        <taxon>Araneidae</taxon>
        <taxon>Caerostris</taxon>
    </lineage>
</organism>
<dbReference type="InterPro" id="IPR038243">
    <property type="entry name" value="Spidroin_N_sf"/>
</dbReference>
<feature type="non-terminal residue" evidence="4">
    <location>
        <position position="3574"/>
    </location>
</feature>
<dbReference type="Gene3D" id="1.10.274.60">
    <property type="entry name" value="Spidroin, repetitive domain"/>
    <property type="match status" value="14"/>
</dbReference>
<feature type="region of interest" description="Disordered" evidence="1">
    <location>
        <begin position="1520"/>
        <end position="1551"/>
    </location>
</feature>
<feature type="region of interest" description="Disordered" evidence="1">
    <location>
        <begin position="3460"/>
        <end position="3490"/>
    </location>
</feature>
<reference evidence="4 5" key="1">
    <citation type="submission" date="2021-06" db="EMBL/GenBank/DDBJ databases">
        <title>Caerostris extrusa draft genome.</title>
        <authorList>
            <person name="Kono N."/>
            <person name="Arakawa K."/>
        </authorList>
    </citation>
    <scope>NUCLEOTIDE SEQUENCE [LARGE SCALE GENOMIC DNA]</scope>
</reference>
<protein>
    <submittedName>
        <fullName evidence="4">Aciniform spidroin 1A variant 1</fullName>
    </submittedName>
</protein>
<feature type="region of interest" description="Disordered" evidence="1">
    <location>
        <begin position="2684"/>
        <end position="2714"/>
    </location>
</feature>
<feature type="region of interest" description="Disordered" evidence="1">
    <location>
        <begin position="744"/>
        <end position="774"/>
    </location>
</feature>
<feature type="region of interest" description="Disordered" evidence="1">
    <location>
        <begin position="2296"/>
        <end position="2326"/>
    </location>
</feature>
<dbReference type="Proteomes" id="UP001054945">
    <property type="component" value="Unassembled WGS sequence"/>
</dbReference>
<keyword evidence="2" id="KW-0732">Signal</keyword>
<feature type="region of interest" description="Disordered" evidence="1">
    <location>
        <begin position="2102"/>
        <end position="2133"/>
    </location>
</feature>
<feature type="region of interest" description="Disordered" evidence="1">
    <location>
        <begin position="550"/>
        <end position="580"/>
    </location>
</feature>
<evidence type="ECO:0000256" key="2">
    <source>
        <dbReference type="SAM" id="SignalP"/>
    </source>
</evidence>
<comment type="caution">
    <text evidence="4">The sequence shown here is derived from an EMBL/GenBank/DDBJ whole genome shotgun (WGS) entry which is preliminary data.</text>
</comment>
<feature type="region of interest" description="Disordered" evidence="1">
    <location>
        <begin position="2490"/>
        <end position="2520"/>
    </location>
</feature>
<feature type="region of interest" description="Disordered" evidence="1">
    <location>
        <begin position="1132"/>
        <end position="1162"/>
    </location>
</feature>
<name>A0AAV4P9H9_CAEEX</name>
<dbReference type="InterPro" id="IPR031913">
    <property type="entry name" value="Spidroin_N"/>
</dbReference>
<feature type="region of interest" description="Disordered" evidence="1">
    <location>
        <begin position="3266"/>
        <end position="3295"/>
    </location>
</feature>
<evidence type="ECO:0000259" key="3">
    <source>
        <dbReference type="Pfam" id="PF16763"/>
    </source>
</evidence>
<feature type="region of interest" description="Disordered" evidence="1">
    <location>
        <begin position="3072"/>
        <end position="3102"/>
    </location>
</feature>
<gene>
    <name evidence="4" type="primary">AcSp1A1</name>
    <name evidence="4" type="ORF">CEXT_900001</name>
</gene>
<dbReference type="Gene3D" id="1.10.274.70">
    <property type="match status" value="1"/>
</dbReference>
<feature type="region of interest" description="Disordered" evidence="1">
    <location>
        <begin position="938"/>
        <end position="968"/>
    </location>
</feature>
<feature type="region of interest" description="Disordered" evidence="1">
    <location>
        <begin position="356"/>
        <end position="386"/>
    </location>
</feature>